<keyword evidence="3" id="KW-0862">Zinc</keyword>
<dbReference type="GO" id="GO:0008270">
    <property type="term" value="F:zinc ion binding"/>
    <property type="evidence" value="ECO:0007669"/>
    <property type="project" value="UniProtKB-KW"/>
</dbReference>
<reference evidence="9" key="2">
    <citation type="submission" date="2021-04" db="EMBL/GenBank/DDBJ databases">
        <authorList>
            <person name="Podell S."/>
        </authorList>
    </citation>
    <scope>NUCLEOTIDE SEQUENCE</scope>
    <source>
        <strain evidence="9">Hildebrandi</strain>
    </source>
</reference>
<dbReference type="Proteomes" id="UP000693970">
    <property type="component" value="Unassembled WGS sequence"/>
</dbReference>
<dbReference type="InterPro" id="IPR001841">
    <property type="entry name" value="Znf_RING"/>
</dbReference>
<reference evidence="9" key="1">
    <citation type="journal article" date="2021" name="Sci. Rep.">
        <title>Diploid genomic architecture of Nitzschia inconspicua, an elite biomass production diatom.</title>
        <authorList>
            <person name="Oliver A."/>
            <person name="Podell S."/>
            <person name="Pinowska A."/>
            <person name="Traller J.C."/>
            <person name="Smith S.R."/>
            <person name="McClure R."/>
            <person name="Beliaev A."/>
            <person name="Bohutskyi P."/>
            <person name="Hill E.A."/>
            <person name="Rabines A."/>
            <person name="Zheng H."/>
            <person name="Allen L.Z."/>
            <person name="Kuo A."/>
            <person name="Grigoriev I.V."/>
            <person name="Allen A.E."/>
            <person name="Hazlebeck D."/>
            <person name="Allen E.E."/>
        </authorList>
    </citation>
    <scope>NUCLEOTIDE SEQUENCE</scope>
    <source>
        <strain evidence="9">Hildebrandi</strain>
    </source>
</reference>
<evidence type="ECO:0000256" key="1">
    <source>
        <dbReference type="ARBA" id="ARBA00022723"/>
    </source>
</evidence>
<gene>
    <name evidence="9" type="ORF">IV203_006938</name>
</gene>
<evidence type="ECO:0000256" key="4">
    <source>
        <dbReference type="PROSITE-ProRule" id="PRU00175"/>
    </source>
</evidence>
<feature type="compositionally biased region" description="Basic and acidic residues" evidence="5">
    <location>
        <begin position="84"/>
        <end position="97"/>
    </location>
</feature>
<feature type="domain" description="RING-type" evidence="8">
    <location>
        <begin position="288"/>
        <end position="332"/>
    </location>
</feature>
<feature type="signal peptide" evidence="7">
    <location>
        <begin position="1"/>
        <end position="28"/>
    </location>
</feature>
<keyword evidence="10" id="KW-1185">Reference proteome</keyword>
<dbReference type="Pfam" id="PF13639">
    <property type="entry name" value="zf-RING_2"/>
    <property type="match status" value="1"/>
</dbReference>
<dbReference type="PANTHER" id="PTHR45969">
    <property type="entry name" value="RING ZINC FINGER PROTEIN-RELATED"/>
    <property type="match status" value="1"/>
</dbReference>
<keyword evidence="7" id="KW-0732">Signal</keyword>
<keyword evidence="6" id="KW-0812">Transmembrane</keyword>
<evidence type="ECO:0000256" key="6">
    <source>
        <dbReference type="SAM" id="Phobius"/>
    </source>
</evidence>
<organism evidence="9 10">
    <name type="scientific">Nitzschia inconspicua</name>
    <dbReference type="NCBI Taxonomy" id="303405"/>
    <lineage>
        <taxon>Eukaryota</taxon>
        <taxon>Sar</taxon>
        <taxon>Stramenopiles</taxon>
        <taxon>Ochrophyta</taxon>
        <taxon>Bacillariophyta</taxon>
        <taxon>Bacillariophyceae</taxon>
        <taxon>Bacillariophycidae</taxon>
        <taxon>Bacillariales</taxon>
        <taxon>Bacillariaceae</taxon>
        <taxon>Nitzschia</taxon>
    </lineage>
</organism>
<keyword evidence="1" id="KW-0479">Metal-binding</keyword>
<evidence type="ECO:0000259" key="8">
    <source>
        <dbReference type="PROSITE" id="PS50089"/>
    </source>
</evidence>
<feature type="region of interest" description="Disordered" evidence="5">
    <location>
        <begin position="382"/>
        <end position="445"/>
    </location>
</feature>
<feature type="transmembrane region" description="Helical" evidence="6">
    <location>
        <begin position="129"/>
        <end position="155"/>
    </location>
</feature>
<dbReference type="PROSITE" id="PS50089">
    <property type="entry name" value="ZF_RING_2"/>
    <property type="match status" value="1"/>
</dbReference>
<proteinExistence type="predicted"/>
<evidence type="ECO:0000256" key="2">
    <source>
        <dbReference type="ARBA" id="ARBA00022771"/>
    </source>
</evidence>
<accession>A0A9K3PCP9</accession>
<dbReference type="OrthoDB" id="8062037at2759"/>
<evidence type="ECO:0000313" key="9">
    <source>
        <dbReference type="EMBL" id="KAG7341846.1"/>
    </source>
</evidence>
<dbReference type="CDD" id="cd16448">
    <property type="entry name" value="RING-H2"/>
    <property type="match status" value="1"/>
</dbReference>
<evidence type="ECO:0000256" key="5">
    <source>
        <dbReference type="SAM" id="MobiDB-lite"/>
    </source>
</evidence>
<dbReference type="AlphaFoldDB" id="A0A9K3PCP9"/>
<keyword evidence="2 4" id="KW-0863">Zinc-finger</keyword>
<feature type="chain" id="PRO_5039938380" evidence="7">
    <location>
        <begin position="29"/>
        <end position="445"/>
    </location>
</feature>
<dbReference type="EMBL" id="JAGRRH010000025">
    <property type="protein sequence ID" value="KAG7341846.1"/>
    <property type="molecule type" value="Genomic_DNA"/>
</dbReference>
<evidence type="ECO:0000313" key="10">
    <source>
        <dbReference type="Proteomes" id="UP000693970"/>
    </source>
</evidence>
<keyword evidence="6" id="KW-1133">Transmembrane helix</keyword>
<evidence type="ECO:0000256" key="7">
    <source>
        <dbReference type="SAM" id="SignalP"/>
    </source>
</evidence>
<feature type="compositionally biased region" description="Polar residues" evidence="5">
    <location>
        <begin position="382"/>
        <end position="396"/>
    </location>
</feature>
<name>A0A9K3PCP9_9STRA</name>
<sequence length="445" mass="50086">MQNILRRYSFQYISFLVLATFSIQHTSAAVTCWDCDKLVAREAVDEQSPIEKNSNRDSLSANNVSPNALDSVFQDPPQDALLPQKKDNISGPDRNDSRSNNQQDASLNNIVSDPSTELPPDRWSGIDTLVAIFFAVAAIWLIAATIYSIALLVLIRLQARGELDIYDEDLGRWTFCNGRFSLHFGCILRRYAVQLERDYQRRLQQRYGNSNGDLDAPQDSAPIRIMTREERRLAVEQLLGMQLLGKLQHACTNKGFTMTENLEEKTKSPCGPVSPTHSLGSSQDGPVCSICLDGYGASDFVFKSTSCAHMFHKDCLMEWLERRNNTDCPCCRDPLVSDEDVWKTVKRLRREKRRLLMKENGCTHRTIQWILAKRRRRNLANVETGNSALSMGSTSSEGDDPESQSGSQSEIAISGPNESSEEGDEQYFTQERTNEQPKIGTNDSP</sequence>
<evidence type="ECO:0000256" key="3">
    <source>
        <dbReference type="ARBA" id="ARBA00022833"/>
    </source>
</evidence>
<comment type="caution">
    <text evidence="9">The sequence shown here is derived from an EMBL/GenBank/DDBJ whole genome shotgun (WGS) entry which is preliminary data.</text>
</comment>
<dbReference type="SMART" id="SM00184">
    <property type="entry name" value="RING"/>
    <property type="match status" value="1"/>
</dbReference>
<keyword evidence="6" id="KW-0472">Membrane</keyword>
<feature type="region of interest" description="Disordered" evidence="5">
    <location>
        <begin position="82"/>
        <end position="116"/>
    </location>
</feature>
<feature type="compositionally biased region" description="Polar residues" evidence="5">
    <location>
        <begin position="98"/>
        <end position="115"/>
    </location>
</feature>
<protein>
    <submittedName>
        <fullName evidence="9">Ring finger domain containing protein</fullName>
    </submittedName>
</protein>